<dbReference type="AlphaFoldDB" id="A0A0S8FRQ5"/>
<protein>
    <submittedName>
        <fullName evidence="1">Uncharacterized protein</fullName>
    </submittedName>
</protein>
<accession>A0A0S8FRQ5</accession>
<sequence>MLGQESAIILILCVSLLVCSCTCRRDRQPRNTTGQHVALKNSVSGQSLSIPFKLSRNKVMLPVRIDDSRELKVILDTGMPSKDF</sequence>
<gene>
    <name evidence="1" type="ORF">AMJ83_07020</name>
</gene>
<proteinExistence type="predicted"/>
<name>A0A0S8FRQ5_UNCW3</name>
<dbReference type="STRING" id="1703779.AMJ83_07020"/>
<evidence type="ECO:0000313" key="2">
    <source>
        <dbReference type="Proteomes" id="UP000051373"/>
    </source>
</evidence>
<dbReference type="Proteomes" id="UP000051373">
    <property type="component" value="Unassembled WGS sequence"/>
</dbReference>
<dbReference type="EMBL" id="LJUJ01000013">
    <property type="protein sequence ID" value="KPK63414.1"/>
    <property type="molecule type" value="Genomic_DNA"/>
</dbReference>
<evidence type="ECO:0000313" key="1">
    <source>
        <dbReference type="EMBL" id="KPK63414.1"/>
    </source>
</evidence>
<comment type="caution">
    <text evidence="1">The sequence shown here is derived from an EMBL/GenBank/DDBJ whole genome shotgun (WGS) entry which is preliminary data.</text>
</comment>
<reference evidence="1 2" key="1">
    <citation type="journal article" date="2015" name="Microbiome">
        <title>Genomic resolution of linkages in carbon, nitrogen, and sulfur cycling among widespread estuary sediment bacteria.</title>
        <authorList>
            <person name="Baker B.J."/>
            <person name="Lazar C.S."/>
            <person name="Teske A.P."/>
            <person name="Dick G.J."/>
        </authorList>
    </citation>
    <scope>NUCLEOTIDE SEQUENCE [LARGE SCALE GENOMIC DNA]</scope>
    <source>
        <strain evidence="1">SM23_42</strain>
    </source>
</reference>
<organism evidence="1 2">
    <name type="scientific">candidate division WOR_3 bacterium SM23_42</name>
    <dbReference type="NCBI Taxonomy" id="1703779"/>
    <lineage>
        <taxon>Bacteria</taxon>
        <taxon>Bacteria division WOR-3</taxon>
    </lineage>
</organism>